<feature type="chain" id="PRO_5045950824" description="DUF3828 domain-containing protein" evidence="1">
    <location>
        <begin position="21"/>
        <end position="196"/>
    </location>
</feature>
<gene>
    <name evidence="2" type="ORF">IDJ75_03215</name>
</gene>
<name>A0ABR7X2Q0_9SPHI</name>
<keyword evidence="3" id="KW-1185">Reference proteome</keyword>
<organism evidence="2 3">
    <name type="scientific">Mucilaginibacter rigui</name>
    <dbReference type="NCBI Taxonomy" id="534635"/>
    <lineage>
        <taxon>Bacteria</taxon>
        <taxon>Pseudomonadati</taxon>
        <taxon>Bacteroidota</taxon>
        <taxon>Sphingobacteriia</taxon>
        <taxon>Sphingobacteriales</taxon>
        <taxon>Sphingobacteriaceae</taxon>
        <taxon>Mucilaginibacter</taxon>
    </lineage>
</organism>
<proteinExistence type="predicted"/>
<dbReference type="EMBL" id="JACWMW010000001">
    <property type="protein sequence ID" value="MBD1384275.1"/>
    <property type="molecule type" value="Genomic_DNA"/>
</dbReference>
<comment type="caution">
    <text evidence="2">The sequence shown here is derived from an EMBL/GenBank/DDBJ whole genome shotgun (WGS) entry which is preliminary data.</text>
</comment>
<evidence type="ECO:0000313" key="2">
    <source>
        <dbReference type="EMBL" id="MBD1384275.1"/>
    </source>
</evidence>
<sequence length="196" mass="23355">MKKTTSIIFSLIFFYSFAFAQKTKNQTEEAQIKQTCINFLKWHKAGGEEKLGEKYFVPRYDGKDSVKTYFDRDSLETYFNNFRNSGFTSELYIGQLKEYFKYYEKFIGKEPKKGELIKIDGLDKDIVLNTFEPEEILENLRKFKITKILIIYNKALVGINFKKNVDMIFQLTKGKDKWLIDYVWPDNTSINSFFRY</sequence>
<dbReference type="Proteomes" id="UP000618754">
    <property type="component" value="Unassembled WGS sequence"/>
</dbReference>
<evidence type="ECO:0008006" key="4">
    <source>
        <dbReference type="Google" id="ProtNLM"/>
    </source>
</evidence>
<feature type="signal peptide" evidence="1">
    <location>
        <begin position="1"/>
        <end position="20"/>
    </location>
</feature>
<protein>
    <recommendedName>
        <fullName evidence="4">DUF3828 domain-containing protein</fullName>
    </recommendedName>
</protein>
<evidence type="ECO:0000313" key="3">
    <source>
        <dbReference type="Proteomes" id="UP000618754"/>
    </source>
</evidence>
<dbReference type="RefSeq" id="WP_191174160.1">
    <property type="nucleotide sequence ID" value="NZ_JACWMW010000001.1"/>
</dbReference>
<accession>A0ABR7X2Q0</accession>
<evidence type="ECO:0000256" key="1">
    <source>
        <dbReference type="SAM" id="SignalP"/>
    </source>
</evidence>
<keyword evidence="1" id="KW-0732">Signal</keyword>
<reference evidence="2 3" key="1">
    <citation type="submission" date="2020-09" db="EMBL/GenBank/DDBJ databases">
        <title>Novel species of Mucilaginibacter isolated from a glacier on the Tibetan Plateau.</title>
        <authorList>
            <person name="Liu Q."/>
            <person name="Xin Y.-H."/>
        </authorList>
    </citation>
    <scope>NUCLEOTIDE SEQUENCE [LARGE SCALE GENOMIC DNA]</scope>
    <source>
        <strain evidence="2 3">CGMCC 1.13878</strain>
    </source>
</reference>